<keyword evidence="3 8" id="KW-0863">Zinc-finger</keyword>
<feature type="compositionally biased region" description="Low complexity" evidence="9">
    <location>
        <begin position="91"/>
        <end position="103"/>
    </location>
</feature>
<dbReference type="STRING" id="52247.A0A4T0X1T5"/>
<evidence type="ECO:0000256" key="5">
    <source>
        <dbReference type="ARBA" id="ARBA00023015"/>
    </source>
</evidence>
<comment type="subcellular location">
    <subcellularLocation>
        <location evidence="1">Nucleus</location>
    </subcellularLocation>
</comment>
<keyword evidence="4" id="KW-0862">Zinc</keyword>
<dbReference type="GO" id="GO:0000981">
    <property type="term" value="F:DNA-binding transcription factor activity, RNA polymerase II-specific"/>
    <property type="evidence" value="ECO:0007669"/>
    <property type="project" value="TreeGrafter"/>
</dbReference>
<accession>A0A4T0X1T5</accession>
<feature type="compositionally biased region" description="Low complexity" evidence="9">
    <location>
        <begin position="374"/>
        <end position="389"/>
    </location>
</feature>
<dbReference type="PROSITE" id="PS00344">
    <property type="entry name" value="GATA_ZN_FINGER_1"/>
    <property type="match status" value="1"/>
</dbReference>
<dbReference type="GO" id="GO:0045944">
    <property type="term" value="P:positive regulation of transcription by RNA polymerase II"/>
    <property type="evidence" value="ECO:0007669"/>
    <property type="project" value="TreeGrafter"/>
</dbReference>
<dbReference type="CDD" id="cd00202">
    <property type="entry name" value="ZnF_GATA"/>
    <property type="match status" value="1"/>
</dbReference>
<dbReference type="PANTHER" id="PTHR10071">
    <property type="entry name" value="TRANSCRIPTION FACTOR GATA FAMILY MEMBER"/>
    <property type="match status" value="1"/>
</dbReference>
<dbReference type="PRINTS" id="PR00619">
    <property type="entry name" value="GATAZNFINGER"/>
</dbReference>
<evidence type="ECO:0000256" key="6">
    <source>
        <dbReference type="ARBA" id="ARBA00023163"/>
    </source>
</evidence>
<keyword evidence="7" id="KW-0539">Nucleus</keyword>
<protein>
    <recommendedName>
        <fullName evidence="10">GATA-type domain-containing protein</fullName>
    </recommendedName>
</protein>
<reference evidence="11 12" key="1">
    <citation type="journal article" date="2019" name="Front. Genet.">
        <title>Whole-Genome Sequencing of the Opportunistic Yeast Pathogen Candida inconspicua Uncovers Its Hybrid Origin.</title>
        <authorList>
            <person name="Mixao V."/>
            <person name="Hansen A.P."/>
            <person name="Saus E."/>
            <person name="Boekhout T."/>
            <person name="Lass-Florl C."/>
            <person name="Gabaldon T."/>
        </authorList>
    </citation>
    <scope>NUCLEOTIDE SEQUENCE [LARGE SCALE GENOMIC DNA]</scope>
    <source>
        <strain evidence="11 12">CBS 180</strain>
    </source>
</reference>
<sequence length="462" mass="51702">MSTLKLSPTNKRSPDQLLTAHSPTLLLKNELQFEQESFDNTSLKVFKMFNKSHNLIPKNERILNLSWRINSASRIRKESSPPQKRRCSKTSSSSSSSSSVSSVDSLFSNKNITLLNASSADHLLETYNPKTPSSSSIMENNKITETNDSSSDFNYIEHIRRISKEEYNITNNSPINLPSSDFNMDIFESLNDSSMPDINISPSSINKNTKFNTNNDKLDLINDDNMNFQNFLTSEDFNIDAFLNLNDSAEQETDYNLNNYINTLQSSLKSIPSTTKYPPQQPQLQSLSTPSTLTTNSRTVSYSNDITSTTIHPVCENCFTTTTPLWRKTSDNKLLCNACGLFFKLHGVIRPPVNGAESQNNNNPQKSVHANRYSQTSNQSHSNNTFNNQIPITTPTMTSASATPTGISISSSLNKKRTFNTAINNQNIIQSPLINAPMSMSLPDSHMGEALSAEWDWLKFEL</sequence>
<proteinExistence type="predicted"/>
<dbReference type="GO" id="GO:0000978">
    <property type="term" value="F:RNA polymerase II cis-regulatory region sequence-specific DNA binding"/>
    <property type="evidence" value="ECO:0007669"/>
    <property type="project" value="TreeGrafter"/>
</dbReference>
<evidence type="ECO:0000256" key="1">
    <source>
        <dbReference type="ARBA" id="ARBA00004123"/>
    </source>
</evidence>
<dbReference type="InterPro" id="IPR013088">
    <property type="entry name" value="Znf_NHR/GATA"/>
</dbReference>
<dbReference type="Pfam" id="PF00320">
    <property type="entry name" value="GATA"/>
    <property type="match status" value="1"/>
</dbReference>
<dbReference type="PANTHER" id="PTHR10071:SF281">
    <property type="entry name" value="BOX A-BINDING FACTOR-RELATED"/>
    <property type="match status" value="1"/>
</dbReference>
<dbReference type="SUPFAM" id="SSF57716">
    <property type="entry name" value="Glucocorticoid receptor-like (DNA-binding domain)"/>
    <property type="match status" value="1"/>
</dbReference>
<dbReference type="GO" id="GO:0005634">
    <property type="term" value="C:nucleus"/>
    <property type="evidence" value="ECO:0007669"/>
    <property type="project" value="UniProtKB-SubCell"/>
</dbReference>
<dbReference type="InterPro" id="IPR000679">
    <property type="entry name" value="Znf_GATA"/>
</dbReference>
<organism evidence="11 12">
    <name type="scientific">Pichia inconspicua</name>
    <dbReference type="NCBI Taxonomy" id="52247"/>
    <lineage>
        <taxon>Eukaryota</taxon>
        <taxon>Fungi</taxon>
        <taxon>Dikarya</taxon>
        <taxon>Ascomycota</taxon>
        <taxon>Saccharomycotina</taxon>
        <taxon>Pichiomycetes</taxon>
        <taxon>Pichiales</taxon>
        <taxon>Pichiaceae</taxon>
        <taxon>Pichia</taxon>
    </lineage>
</organism>
<dbReference type="Proteomes" id="UP000307173">
    <property type="component" value="Unassembled WGS sequence"/>
</dbReference>
<feature type="compositionally biased region" description="Polar residues" evidence="9">
    <location>
        <begin position="356"/>
        <end position="368"/>
    </location>
</feature>
<keyword evidence="12" id="KW-1185">Reference proteome</keyword>
<evidence type="ECO:0000256" key="9">
    <source>
        <dbReference type="SAM" id="MobiDB-lite"/>
    </source>
</evidence>
<evidence type="ECO:0000256" key="8">
    <source>
        <dbReference type="PROSITE-ProRule" id="PRU00094"/>
    </source>
</evidence>
<feature type="region of interest" description="Disordered" evidence="9">
    <location>
        <begin position="354"/>
        <end position="389"/>
    </location>
</feature>
<dbReference type="SMART" id="SM00401">
    <property type="entry name" value="ZnF_GATA"/>
    <property type="match status" value="1"/>
</dbReference>
<evidence type="ECO:0000313" key="12">
    <source>
        <dbReference type="Proteomes" id="UP000307173"/>
    </source>
</evidence>
<feature type="region of interest" description="Disordered" evidence="9">
    <location>
        <begin position="271"/>
        <end position="295"/>
    </location>
</feature>
<evidence type="ECO:0000256" key="3">
    <source>
        <dbReference type="ARBA" id="ARBA00022771"/>
    </source>
</evidence>
<gene>
    <name evidence="11" type="ORF">CANINC_002236</name>
</gene>
<dbReference type="InterPro" id="IPR013860">
    <property type="entry name" value="AreA_GATA"/>
</dbReference>
<dbReference type="Gene3D" id="3.30.50.10">
    <property type="entry name" value="Erythroid Transcription Factor GATA-1, subunit A"/>
    <property type="match status" value="1"/>
</dbReference>
<comment type="caution">
    <text evidence="11">The sequence shown here is derived from an EMBL/GenBank/DDBJ whole genome shotgun (WGS) entry which is preliminary data.</text>
</comment>
<keyword evidence="6" id="KW-0804">Transcription</keyword>
<evidence type="ECO:0000313" key="11">
    <source>
        <dbReference type="EMBL" id="TID28968.1"/>
    </source>
</evidence>
<evidence type="ECO:0000259" key="10">
    <source>
        <dbReference type="PROSITE" id="PS50114"/>
    </source>
</evidence>
<dbReference type="EMBL" id="SELW01000355">
    <property type="protein sequence ID" value="TID28968.1"/>
    <property type="molecule type" value="Genomic_DNA"/>
</dbReference>
<dbReference type="Pfam" id="PF08550">
    <property type="entry name" value="GATA_AreA"/>
    <property type="match status" value="1"/>
</dbReference>
<feature type="domain" description="GATA-type" evidence="10">
    <location>
        <begin position="315"/>
        <end position="351"/>
    </location>
</feature>
<dbReference type="GO" id="GO:0000122">
    <property type="term" value="P:negative regulation of transcription by RNA polymerase II"/>
    <property type="evidence" value="ECO:0007669"/>
    <property type="project" value="TreeGrafter"/>
</dbReference>
<evidence type="ECO:0000256" key="2">
    <source>
        <dbReference type="ARBA" id="ARBA00022723"/>
    </source>
</evidence>
<name>A0A4T0X1T5_9ASCO</name>
<keyword evidence="2" id="KW-0479">Metal-binding</keyword>
<dbReference type="GO" id="GO:0008270">
    <property type="term" value="F:zinc ion binding"/>
    <property type="evidence" value="ECO:0007669"/>
    <property type="project" value="UniProtKB-KW"/>
</dbReference>
<dbReference type="PROSITE" id="PS50114">
    <property type="entry name" value="GATA_ZN_FINGER_2"/>
    <property type="match status" value="1"/>
</dbReference>
<dbReference type="InterPro" id="IPR039355">
    <property type="entry name" value="Transcription_factor_GATA"/>
</dbReference>
<dbReference type="AlphaFoldDB" id="A0A4T0X1T5"/>
<feature type="region of interest" description="Disordered" evidence="9">
    <location>
        <begin position="74"/>
        <end position="103"/>
    </location>
</feature>
<evidence type="ECO:0000256" key="7">
    <source>
        <dbReference type="ARBA" id="ARBA00023242"/>
    </source>
</evidence>
<dbReference type="OrthoDB" id="515401at2759"/>
<evidence type="ECO:0000256" key="4">
    <source>
        <dbReference type="ARBA" id="ARBA00022833"/>
    </source>
</evidence>
<feature type="compositionally biased region" description="Low complexity" evidence="9">
    <location>
        <begin position="282"/>
        <end position="295"/>
    </location>
</feature>
<keyword evidence="5" id="KW-0805">Transcription regulation</keyword>